<comment type="caution">
    <text evidence="10">The sequence shown here is derived from an EMBL/GenBank/DDBJ whole genome shotgun (WGS) entry which is preliminary data.</text>
</comment>
<evidence type="ECO:0000313" key="11">
    <source>
        <dbReference type="Proteomes" id="UP000051254"/>
    </source>
</evidence>
<dbReference type="AlphaFoldDB" id="A0A0R0BKA9"/>
<dbReference type="Proteomes" id="UP000051254">
    <property type="component" value="Unassembled WGS sequence"/>
</dbReference>
<keyword evidence="11" id="KW-1185">Reference proteome</keyword>
<keyword evidence="4" id="KW-0547">Nucleotide-binding</keyword>
<proteinExistence type="predicted"/>
<evidence type="ECO:0000256" key="8">
    <source>
        <dbReference type="ARBA" id="ARBA00048679"/>
    </source>
</evidence>
<accession>A0A0R0BKA9</accession>
<gene>
    <name evidence="10" type="ORF">ABB25_09540</name>
</gene>
<dbReference type="GO" id="GO:0005524">
    <property type="term" value="F:ATP binding"/>
    <property type="evidence" value="ECO:0007669"/>
    <property type="project" value="UniProtKB-KW"/>
</dbReference>
<keyword evidence="6" id="KW-0067">ATP-binding</keyword>
<dbReference type="SUPFAM" id="SSF56112">
    <property type="entry name" value="Protein kinase-like (PK-like)"/>
    <property type="match status" value="1"/>
</dbReference>
<keyword evidence="3" id="KW-0808">Transferase</keyword>
<organism evidence="10 11">
    <name type="scientific">Stenotrophomonas koreensis</name>
    <dbReference type="NCBI Taxonomy" id="266128"/>
    <lineage>
        <taxon>Bacteria</taxon>
        <taxon>Pseudomonadati</taxon>
        <taxon>Pseudomonadota</taxon>
        <taxon>Gammaproteobacteria</taxon>
        <taxon>Lysobacterales</taxon>
        <taxon>Lysobacteraceae</taxon>
        <taxon>Stenotrophomonas</taxon>
    </lineage>
</organism>
<dbReference type="STRING" id="266128.ABB25_09540"/>
<dbReference type="EC" id="2.7.11.1" evidence="1"/>
<evidence type="ECO:0000313" key="10">
    <source>
        <dbReference type="EMBL" id="KRG57600.1"/>
    </source>
</evidence>
<name>A0A0R0BKA9_9GAMM</name>
<comment type="catalytic activity">
    <reaction evidence="7">
        <text>L-threonyl-[protein] + ATP = O-phospho-L-threonyl-[protein] + ADP + H(+)</text>
        <dbReference type="Rhea" id="RHEA:46608"/>
        <dbReference type="Rhea" id="RHEA-COMP:11060"/>
        <dbReference type="Rhea" id="RHEA-COMP:11605"/>
        <dbReference type="ChEBI" id="CHEBI:15378"/>
        <dbReference type="ChEBI" id="CHEBI:30013"/>
        <dbReference type="ChEBI" id="CHEBI:30616"/>
        <dbReference type="ChEBI" id="CHEBI:61977"/>
        <dbReference type="ChEBI" id="CHEBI:456216"/>
        <dbReference type="EC" id="2.7.11.1"/>
    </reaction>
</comment>
<reference evidence="10 11" key="1">
    <citation type="submission" date="2015-05" db="EMBL/GenBank/DDBJ databases">
        <title>Genome sequencing and analysis of members of genus Stenotrophomonas.</title>
        <authorList>
            <person name="Patil P.P."/>
            <person name="Midha S."/>
            <person name="Patil P.B."/>
        </authorList>
    </citation>
    <scope>NUCLEOTIDE SEQUENCE [LARGE SCALE GENOMIC DNA]</scope>
    <source>
        <strain evidence="10 11">DSM 17805</strain>
    </source>
</reference>
<dbReference type="PANTHER" id="PTHR37171:SF1">
    <property type="entry name" value="SERINE_THREONINE-PROTEIN KINASE YRZF-RELATED"/>
    <property type="match status" value="1"/>
</dbReference>
<sequence length="225" mass="25507">MNAITLLPDDAVGPLTSDKQLLKRGERLLEPDVYRAAIDGRIAVIKDYRRYRGTFLAPVARLLVRREARMLRQLAGWKHAPALVGVIGGLALGMEYINGQTLSSLQVADGRVFDQLHRALERLHEQGITHNDLHGTNVMVAAGVPVLIDFTSAWRTPRWRRNNPIARQLRRSDLKNLLKMRKRVTGVEVPPELAAKVAEPHWVSVIRSGWKRNYQRFKARHNVPA</sequence>
<dbReference type="InterPro" id="IPR011009">
    <property type="entry name" value="Kinase-like_dom_sf"/>
</dbReference>
<dbReference type="InterPro" id="IPR052396">
    <property type="entry name" value="Meiotic_Drive_Suppr_Kinase"/>
</dbReference>
<evidence type="ECO:0000256" key="4">
    <source>
        <dbReference type="ARBA" id="ARBA00022741"/>
    </source>
</evidence>
<dbReference type="PATRIC" id="fig|266128.3.peg.775"/>
<evidence type="ECO:0000256" key="7">
    <source>
        <dbReference type="ARBA" id="ARBA00047899"/>
    </source>
</evidence>
<protein>
    <recommendedName>
        <fullName evidence="1">non-specific serine/threonine protein kinase</fullName>
        <ecNumber evidence="1">2.7.11.1</ecNumber>
    </recommendedName>
</protein>
<dbReference type="PANTHER" id="PTHR37171">
    <property type="entry name" value="SERINE/THREONINE-PROTEIN KINASE YRZF-RELATED"/>
    <property type="match status" value="1"/>
</dbReference>
<comment type="catalytic activity">
    <reaction evidence="8">
        <text>L-seryl-[protein] + ATP = O-phospho-L-seryl-[protein] + ADP + H(+)</text>
        <dbReference type="Rhea" id="RHEA:17989"/>
        <dbReference type="Rhea" id="RHEA-COMP:9863"/>
        <dbReference type="Rhea" id="RHEA-COMP:11604"/>
        <dbReference type="ChEBI" id="CHEBI:15378"/>
        <dbReference type="ChEBI" id="CHEBI:29999"/>
        <dbReference type="ChEBI" id="CHEBI:30616"/>
        <dbReference type="ChEBI" id="CHEBI:83421"/>
        <dbReference type="ChEBI" id="CHEBI:456216"/>
        <dbReference type="EC" id="2.7.11.1"/>
    </reaction>
</comment>
<dbReference type="RefSeq" id="WP_057666208.1">
    <property type="nucleotide sequence ID" value="NZ_LDJH01000014.1"/>
</dbReference>
<dbReference type="Pfam" id="PF01163">
    <property type="entry name" value="RIO1"/>
    <property type="match status" value="1"/>
</dbReference>
<dbReference type="EMBL" id="LDJH01000014">
    <property type="protein sequence ID" value="KRG57600.1"/>
    <property type="molecule type" value="Genomic_DNA"/>
</dbReference>
<evidence type="ECO:0000256" key="5">
    <source>
        <dbReference type="ARBA" id="ARBA00022777"/>
    </source>
</evidence>
<evidence type="ECO:0000256" key="2">
    <source>
        <dbReference type="ARBA" id="ARBA00022527"/>
    </source>
</evidence>
<evidence type="ECO:0000256" key="6">
    <source>
        <dbReference type="ARBA" id="ARBA00022840"/>
    </source>
</evidence>
<evidence type="ECO:0000256" key="3">
    <source>
        <dbReference type="ARBA" id="ARBA00022679"/>
    </source>
</evidence>
<keyword evidence="2" id="KW-0723">Serine/threonine-protein kinase</keyword>
<keyword evidence="5 10" id="KW-0418">Kinase</keyword>
<dbReference type="InterPro" id="IPR018934">
    <property type="entry name" value="RIO_dom"/>
</dbReference>
<dbReference type="OrthoDB" id="9801841at2"/>
<evidence type="ECO:0000256" key="1">
    <source>
        <dbReference type="ARBA" id="ARBA00012513"/>
    </source>
</evidence>
<evidence type="ECO:0000259" key="9">
    <source>
        <dbReference type="Pfam" id="PF01163"/>
    </source>
</evidence>
<dbReference type="GO" id="GO:0004674">
    <property type="term" value="F:protein serine/threonine kinase activity"/>
    <property type="evidence" value="ECO:0007669"/>
    <property type="project" value="UniProtKB-KW"/>
</dbReference>
<feature type="domain" description="RIO-type" evidence="9">
    <location>
        <begin position="58"/>
        <end position="184"/>
    </location>
</feature>
<dbReference type="Gene3D" id="1.10.510.10">
    <property type="entry name" value="Transferase(Phosphotransferase) domain 1"/>
    <property type="match status" value="1"/>
</dbReference>